<feature type="region of interest" description="Disordered" evidence="1">
    <location>
        <begin position="25"/>
        <end position="82"/>
    </location>
</feature>
<gene>
    <name evidence="2" type="ORF">GOP47_0025873</name>
</gene>
<evidence type="ECO:0000313" key="3">
    <source>
        <dbReference type="Proteomes" id="UP000886520"/>
    </source>
</evidence>
<evidence type="ECO:0000313" key="2">
    <source>
        <dbReference type="EMBL" id="KAI5059554.1"/>
    </source>
</evidence>
<protein>
    <submittedName>
        <fullName evidence="2">Uncharacterized protein</fullName>
    </submittedName>
</protein>
<comment type="caution">
    <text evidence="2">The sequence shown here is derived from an EMBL/GenBank/DDBJ whole genome shotgun (WGS) entry which is preliminary data.</text>
</comment>
<keyword evidence="3" id="KW-1185">Reference proteome</keyword>
<proteinExistence type="predicted"/>
<dbReference type="AlphaFoldDB" id="A0A9D4U130"/>
<accession>A0A9D4U130</accession>
<dbReference type="EMBL" id="JABFUD020000025">
    <property type="protein sequence ID" value="KAI5059554.1"/>
    <property type="molecule type" value="Genomic_DNA"/>
</dbReference>
<organism evidence="2 3">
    <name type="scientific">Adiantum capillus-veneris</name>
    <name type="common">Maidenhair fern</name>
    <dbReference type="NCBI Taxonomy" id="13818"/>
    <lineage>
        <taxon>Eukaryota</taxon>
        <taxon>Viridiplantae</taxon>
        <taxon>Streptophyta</taxon>
        <taxon>Embryophyta</taxon>
        <taxon>Tracheophyta</taxon>
        <taxon>Polypodiopsida</taxon>
        <taxon>Polypodiidae</taxon>
        <taxon>Polypodiales</taxon>
        <taxon>Pteridineae</taxon>
        <taxon>Pteridaceae</taxon>
        <taxon>Vittarioideae</taxon>
        <taxon>Adiantum</taxon>
    </lineage>
</organism>
<evidence type="ECO:0000256" key="1">
    <source>
        <dbReference type="SAM" id="MobiDB-lite"/>
    </source>
</evidence>
<dbReference type="Proteomes" id="UP000886520">
    <property type="component" value="Chromosome 25"/>
</dbReference>
<sequence>MDTIYNTENAKNRIDTLKKMYKKEKQNRLPLADGSAKENEDILNELEQEVGTNSGVSASTSQNPISSMDFIELEGVSGSKAK</sequence>
<feature type="compositionally biased region" description="Polar residues" evidence="1">
    <location>
        <begin position="50"/>
        <end position="66"/>
    </location>
</feature>
<name>A0A9D4U130_ADICA</name>
<reference evidence="2" key="1">
    <citation type="submission" date="2021-01" db="EMBL/GenBank/DDBJ databases">
        <title>Adiantum capillus-veneris genome.</title>
        <authorList>
            <person name="Fang Y."/>
            <person name="Liao Q."/>
        </authorList>
    </citation>
    <scope>NUCLEOTIDE SEQUENCE</scope>
    <source>
        <strain evidence="2">H3</strain>
        <tissue evidence="2">Leaf</tissue>
    </source>
</reference>